<protein>
    <submittedName>
        <fullName evidence="1">Uncharacterized protein</fullName>
    </submittedName>
</protein>
<evidence type="ECO:0000313" key="2">
    <source>
        <dbReference type="Proteomes" id="UP001152300"/>
    </source>
</evidence>
<evidence type="ECO:0000313" key="1">
    <source>
        <dbReference type="EMBL" id="KAJ8061516.1"/>
    </source>
</evidence>
<sequence length="126" mass="13928">MNCCFCLRLWGIRVARSRHFLIRRTISLSMSAVEELILVVPVSASSLMEALYNGGAGGRAVRLRGGSLVCRWFSETHIRSAVLLAMLYCGSRRCRQGLPSARAVSEGIHTQRSLSRSPQALNFGFN</sequence>
<accession>A0A9X0DFE7</accession>
<gene>
    <name evidence="1" type="ORF">OCU04_009330</name>
</gene>
<dbReference type="EMBL" id="JAPEIS010000011">
    <property type="protein sequence ID" value="KAJ8061516.1"/>
    <property type="molecule type" value="Genomic_DNA"/>
</dbReference>
<name>A0A9X0DFE7_9HELO</name>
<organism evidence="1 2">
    <name type="scientific">Sclerotinia nivalis</name>
    <dbReference type="NCBI Taxonomy" id="352851"/>
    <lineage>
        <taxon>Eukaryota</taxon>
        <taxon>Fungi</taxon>
        <taxon>Dikarya</taxon>
        <taxon>Ascomycota</taxon>
        <taxon>Pezizomycotina</taxon>
        <taxon>Leotiomycetes</taxon>
        <taxon>Helotiales</taxon>
        <taxon>Sclerotiniaceae</taxon>
        <taxon>Sclerotinia</taxon>
    </lineage>
</organism>
<dbReference type="AlphaFoldDB" id="A0A9X0DFE7"/>
<comment type="caution">
    <text evidence="1">The sequence shown here is derived from an EMBL/GenBank/DDBJ whole genome shotgun (WGS) entry which is preliminary data.</text>
</comment>
<dbReference type="Proteomes" id="UP001152300">
    <property type="component" value="Unassembled WGS sequence"/>
</dbReference>
<keyword evidence="2" id="KW-1185">Reference proteome</keyword>
<reference evidence="1" key="1">
    <citation type="submission" date="2022-11" db="EMBL/GenBank/DDBJ databases">
        <title>Genome Resource of Sclerotinia nivalis Strain SnTB1, a Plant Pathogen Isolated from American Ginseng.</title>
        <authorList>
            <person name="Fan S."/>
        </authorList>
    </citation>
    <scope>NUCLEOTIDE SEQUENCE</scope>
    <source>
        <strain evidence="1">SnTB1</strain>
    </source>
</reference>
<proteinExistence type="predicted"/>